<evidence type="ECO:0008006" key="3">
    <source>
        <dbReference type="Google" id="ProtNLM"/>
    </source>
</evidence>
<protein>
    <recommendedName>
        <fullName evidence="3">Heterokaryon incompatibility domain-containing protein</fullName>
    </recommendedName>
</protein>
<sequence>MSPEEPISCEIIHVNLHDDPEYAAFSYNWATEDGDDSKSRLVHCLGGTGIPVTVNCEAGLRQVGERRLWEPGLGQNPHILIDLEPNVSAM</sequence>
<organism evidence="1 2">
    <name type="scientific">Trematosphaeria pertusa</name>
    <dbReference type="NCBI Taxonomy" id="390896"/>
    <lineage>
        <taxon>Eukaryota</taxon>
        <taxon>Fungi</taxon>
        <taxon>Dikarya</taxon>
        <taxon>Ascomycota</taxon>
        <taxon>Pezizomycotina</taxon>
        <taxon>Dothideomycetes</taxon>
        <taxon>Pleosporomycetidae</taxon>
        <taxon>Pleosporales</taxon>
        <taxon>Massarineae</taxon>
        <taxon>Trematosphaeriaceae</taxon>
        <taxon>Trematosphaeria</taxon>
    </lineage>
</organism>
<proteinExistence type="predicted"/>
<accession>A0A6A6IVJ2</accession>
<dbReference type="EMBL" id="ML987190">
    <property type="protein sequence ID" value="KAF2254396.1"/>
    <property type="molecule type" value="Genomic_DNA"/>
</dbReference>
<keyword evidence="2" id="KW-1185">Reference proteome</keyword>
<reference evidence="1" key="1">
    <citation type="journal article" date="2020" name="Stud. Mycol.">
        <title>101 Dothideomycetes genomes: a test case for predicting lifestyles and emergence of pathogens.</title>
        <authorList>
            <person name="Haridas S."/>
            <person name="Albert R."/>
            <person name="Binder M."/>
            <person name="Bloem J."/>
            <person name="Labutti K."/>
            <person name="Salamov A."/>
            <person name="Andreopoulos B."/>
            <person name="Baker S."/>
            <person name="Barry K."/>
            <person name="Bills G."/>
            <person name="Bluhm B."/>
            <person name="Cannon C."/>
            <person name="Castanera R."/>
            <person name="Culley D."/>
            <person name="Daum C."/>
            <person name="Ezra D."/>
            <person name="Gonzalez J."/>
            <person name="Henrissat B."/>
            <person name="Kuo A."/>
            <person name="Liang C."/>
            <person name="Lipzen A."/>
            <person name="Lutzoni F."/>
            <person name="Magnuson J."/>
            <person name="Mondo S."/>
            <person name="Nolan M."/>
            <person name="Ohm R."/>
            <person name="Pangilinan J."/>
            <person name="Park H.-J."/>
            <person name="Ramirez L."/>
            <person name="Alfaro M."/>
            <person name="Sun H."/>
            <person name="Tritt A."/>
            <person name="Yoshinaga Y."/>
            <person name="Zwiers L.-H."/>
            <person name="Turgeon B."/>
            <person name="Goodwin S."/>
            <person name="Spatafora J."/>
            <person name="Crous P."/>
            <person name="Grigoriev I."/>
        </authorList>
    </citation>
    <scope>NUCLEOTIDE SEQUENCE</scope>
    <source>
        <strain evidence="1">CBS 122368</strain>
    </source>
</reference>
<dbReference type="RefSeq" id="XP_033689400.1">
    <property type="nucleotide sequence ID" value="XM_033827808.1"/>
</dbReference>
<dbReference type="Proteomes" id="UP000800094">
    <property type="component" value="Unassembled WGS sequence"/>
</dbReference>
<dbReference type="GeneID" id="54581138"/>
<gene>
    <name evidence="1" type="ORF">BU26DRAFT_514316</name>
</gene>
<evidence type="ECO:0000313" key="1">
    <source>
        <dbReference type="EMBL" id="KAF2254396.1"/>
    </source>
</evidence>
<name>A0A6A6IVJ2_9PLEO</name>
<dbReference type="AlphaFoldDB" id="A0A6A6IVJ2"/>
<evidence type="ECO:0000313" key="2">
    <source>
        <dbReference type="Proteomes" id="UP000800094"/>
    </source>
</evidence>